<name>A0A6J7JN49_9ZZZZ</name>
<dbReference type="SUPFAM" id="SSF55298">
    <property type="entry name" value="YjgF-like"/>
    <property type="match status" value="1"/>
</dbReference>
<dbReference type="EMBL" id="CAFBNP010000003">
    <property type="protein sequence ID" value="CAB4944805.1"/>
    <property type="molecule type" value="Genomic_DNA"/>
</dbReference>
<reference evidence="2" key="1">
    <citation type="submission" date="2020-05" db="EMBL/GenBank/DDBJ databases">
        <authorList>
            <person name="Chiriac C."/>
            <person name="Salcher M."/>
            <person name="Ghai R."/>
            <person name="Kavagutti S V."/>
        </authorList>
    </citation>
    <scope>NUCLEOTIDE SEQUENCE</scope>
</reference>
<dbReference type="PANTHER" id="PTHR21164:SF0">
    <property type="entry name" value="CHORISMATE MUTASE AROH"/>
    <property type="match status" value="1"/>
</dbReference>
<dbReference type="AlphaFoldDB" id="A0A6J7JN49"/>
<dbReference type="InterPro" id="IPR035959">
    <property type="entry name" value="RutC-like_sf"/>
</dbReference>
<dbReference type="Pfam" id="PF07736">
    <property type="entry name" value="CM_1"/>
    <property type="match status" value="1"/>
</dbReference>
<evidence type="ECO:0000313" key="2">
    <source>
        <dbReference type="EMBL" id="CAB4944805.1"/>
    </source>
</evidence>
<proteinExistence type="predicted"/>
<accession>A0A6J7JN49</accession>
<dbReference type="PROSITE" id="PS51167">
    <property type="entry name" value="CHORISMATE_MUT_1"/>
    <property type="match status" value="1"/>
</dbReference>
<dbReference type="GO" id="GO:0004106">
    <property type="term" value="F:chorismate mutase activity"/>
    <property type="evidence" value="ECO:0007669"/>
    <property type="project" value="TreeGrafter"/>
</dbReference>
<dbReference type="GO" id="GO:0046417">
    <property type="term" value="P:chorismate metabolic process"/>
    <property type="evidence" value="ECO:0007669"/>
    <property type="project" value="TreeGrafter"/>
</dbReference>
<organism evidence="2">
    <name type="scientific">freshwater metagenome</name>
    <dbReference type="NCBI Taxonomy" id="449393"/>
    <lineage>
        <taxon>unclassified sequences</taxon>
        <taxon>metagenomes</taxon>
        <taxon>ecological metagenomes</taxon>
    </lineage>
</organism>
<dbReference type="PANTHER" id="PTHR21164">
    <property type="entry name" value="CHORISMATE MUTASE"/>
    <property type="match status" value="1"/>
</dbReference>
<dbReference type="InterPro" id="IPR008243">
    <property type="entry name" value="Chorismate_mutase_AroH"/>
</dbReference>
<protein>
    <submittedName>
        <fullName evidence="2">Unannotated protein</fullName>
    </submittedName>
</protein>
<dbReference type="Gene3D" id="3.30.1330.40">
    <property type="entry name" value="RutC-like"/>
    <property type="match status" value="1"/>
</dbReference>
<sequence>MKSVRAFRGATQLATDTKTEMREAVIELLQEILSSNAITHDDLISILFTATPDLTSDFPAAGVRELGLVDLPLICAQEIDVKGSLPRTIRLLVHANSPLARSEITHKYLRGAAVLRPDLAKLSNDSSSKFESEPHN</sequence>
<gene>
    <name evidence="1" type="ORF">UFOPK2782_00067</name>
    <name evidence="2" type="ORF">UFOPK3828_00037</name>
</gene>
<dbReference type="NCBIfam" id="TIGR01796">
    <property type="entry name" value="CM_mono_aroH"/>
    <property type="match status" value="1"/>
</dbReference>
<dbReference type="CDD" id="cd02185">
    <property type="entry name" value="AroH"/>
    <property type="match status" value="1"/>
</dbReference>
<dbReference type="EMBL" id="CAEZYS010000004">
    <property type="protein sequence ID" value="CAB4726873.1"/>
    <property type="molecule type" value="Genomic_DNA"/>
</dbReference>
<dbReference type="PIRSF" id="PIRSF005965">
    <property type="entry name" value="Chor_mut_AroH"/>
    <property type="match status" value="1"/>
</dbReference>
<evidence type="ECO:0000313" key="1">
    <source>
        <dbReference type="EMBL" id="CAB4726873.1"/>
    </source>
</evidence>